<evidence type="ECO:0000259" key="2">
    <source>
        <dbReference type="PROSITE" id="PS50011"/>
    </source>
</evidence>
<dbReference type="Gene3D" id="1.10.510.10">
    <property type="entry name" value="Transferase(Phosphotransferase) domain 1"/>
    <property type="match status" value="1"/>
</dbReference>
<comment type="caution">
    <text evidence="3">The sequence shown here is derived from an EMBL/GenBank/DDBJ whole genome shotgun (WGS) entry which is preliminary data.</text>
</comment>
<dbReference type="EMBL" id="NBSK02000002">
    <property type="protein sequence ID" value="KAJ0220112.1"/>
    <property type="molecule type" value="Genomic_DNA"/>
</dbReference>
<name>A0A9R1XUW2_LACSA</name>
<protein>
    <recommendedName>
        <fullName evidence="2">Protein kinase domain-containing protein</fullName>
    </recommendedName>
</protein>
<accession>A0A9R1XUW2</accession>
<dbReference type="GO" id="GO:0005524">
    <property type="term" value="F:ATP binding"/>
    <property type="evidence" value="ECO:0007669"/>
    <property type="project" value="InterPro"/>
</dbReference>
<dbReference type="InterPro" id="IPR011009">
    <property type="entry name" value="Kinase-like_dom_sf"/>
</dbReference>
<keyword evidence="1" id="KW-1133">Transmembrane helix</keyword>
<dbReference type="PANTHER" id="PTHR27003">
    <property type="entry name" value="OS07G0166700 PROTEIN"/>
    <property type="match status" value="1"/>
</dbReference>
<dbReference type="GO" id="GO:0004672">
    <property type="term" value="F:protein kinase activity"/>
    <property type="evidence" value="ECO:0000318"/>
    <property type="project" value="GO_Central"/>
</dbReference>
<keyword evidence="1" id="KW-0472">Membrane</keyword>
<dbReference type="PROSITE" id="PS50011">
    <property type="entry name" value="PROTEIN_KINASE_DOM"/>
    <property type="match status" value="1"/>
</dbReference>
<keyword evidence="1" id="KW-0812">Transmembrane</keyword>
<evidence type="ECO:0000313" key="3">
    <source>
        <dbReference type="EMBL" id="KAJ0220112.1"/>
    </source>
</evidence>
<dbReference type="AlphaFoldDB" id="A0A9R1XUW2"/>
<organism evidence="3 4">
    <name type="scientific">Lactuca sativa</name>
    <name type="common">Garden lettuce</name>
    <dbReference type="NCBI Taxonomy" id="4236"/>
    <lineage>
        <taxon>Eukaryota</taxon>
        <taxon>Viridiplantae</taxon>
        <taxon>Streptophyta</taxon>
        <taxon>Embryophyta</taxon>
        <taxon>Tracheophyta</taxon>
        <taxon>Spermatophyta</taxon>
        <taxon>Magnoliopsida</taxon>
        <taxon>eudicotyledons</taxon>
        <taxon>Gunneridae</taxon>
        <taxon>Pentapetalae</taxon>
        <taxon>asterids</taxon>
        <taxon>campanulids</taxon>
        <taxon>Asterales</taxon>
        <taxon>Asteraceae</taxon>
        <taxon>Cichorioideae</taxon>
        <taxon>Cichorieae</taxon>
        <taxon>Lactucinae</taxon>
        <taxon>Lactuca</taxon>
    </lineage>
</organism>
<dbReference type="GO" id="GO:0004714">
    <property type="term" value="F:transmembrane receptor protein tyrosine kinase activity"/>
    <property type="evidence" value="ECO:0007669"/>
    <property type="project" value="InterPro"/>
</dbReference>
<dbReference type="InterPro" id="IPR045272">
    <property type="entry name" value="ANXUR1/2-like"/>
</dbReference>
<keyword evidence="4" id="KW-1185">Reference proteome</keyword>
<feature type="domain" description="Protein kinase" evidence="2">
    <location>
        <begin position="1"/>
        <end position="159"/>
    </location>
</feature>
<dbReference type="PANTHER" id="PTHR27003:SF475">
    <property type="entry name" value="PROTEIN KINASE DOMAIN-CONTAINING PROTEIN"/>
    <property type="match status" value="1"/>
</dbReference>
<reference evidence="3 4" key="1">
    <citation type="journal article" date="2017" name="Nat. Commun.">
        <title>Genome assembly with in vitro proximity ligation data and whole-genome triplication in lettuce.</title>
        <authorList>
            <person name="Reyes-Chin-Wo S."/>
            <person name="Wang Z."/>
            <person name="Yang X."/>
            <person name="Kozik A."/>
            <person name="Arikit S."/>
            <person name="Song C."/>
            <person name="Xia L."/>
            <person name="Froenicke L."/>
            <person name="Lavelle D.O."/>
            <person name="Truco M.J."/>
            <person name="Xia R."/>
            <person name="Zhu S."/>
            <person name="Xu C."/>
            <person name="Xu H."/>
            <person name="Xu X."/>
            <person name="Cox K."/>
            <person name="Korf I."/>
            <person name="Meyers B.C."/>
            <person name="Michelmore R.W."/>
        </authorList>
    </citation>
    <scope>NUCLEOTIDE SEQUENCE [LARGE SCALE GENOMIC DNA]</scope>
    <source>
        <strain evidence="4">cv. Salinas</strain>
        <tissue evidence="3">Seedlings</tissue>
    </source>
</reference>
<dbReference type="GO" id="GO:0005886">
    <property type="term" value="C:plasma membrane"/>
    <property type="evidence" value="ECO:0000318"/>
    <property type="project" value="GO_Central"/>
</dbReference>
<evidence type="ECO:0000313" key="4">
    <source>
        <dbReference type="Proteomes" id="UP000235145"/>
    </source>
</evidence>
<feature type="transmembrane region" description="Helical" evidence="1">
    <location>
        <begin position="21"/>
        <end position="41"/>
    </location>
</feature>
<evidence type="ECO:0000256" key="1">
    <source>
        <dbReference type="SAM" id="Phobius"/>
    </source>
</evidence>
<sequence length="167" mass="19221">MEQQQQQQMKEQMEMLSAYSYGLCWSYCTNFLVVITNVAGTHGYCDPVYINTGILTKESDVYSFGVVLFEVLCGRSCFMNVNDERRFLAKLALSCYKKGNLNDIIDIDLKKQMNSDSLNMFSEIAYLCLQDDPKQRPSMGWVVEKLEKALQLQVSSIFFERFSIYGS</sequence>
<dbReference type="InterPro" id="IPR000719">
    <property type="entry name" value="Prot_kinase_dom"/>
</dbReference>
<proteinExistence type="predicted"/>
<dbReference type="Pfam" id="PF00069">
    <property type="entry name" value="Pkinase"/>
    <property type="match status" value="1"/>
</dbReference>
<dbReference type="SUPFAM" id="SSF56112">
    <property type="entry name" value="Protein kinase-like (PK-like)"/>
    <property type="match status" value="1"/>
</dbReference>
<dbReference type="Proteomes" id="UP000235145">
    <property type="component" value="Unassembled WGS sequence"/>
</dbReference>
<gene>
    <name evidence="3" type="ORF">LSAT_V11C200070770</name>
</gene>